<keyword evidence="9" id="KW-1185">Reference proteome</keyword>
<evidence type="ECO:0000313" key="9">
    <source>
        <dbReference type="Proteomes" id="UP000801492"/>
    </source>
</evidence>
<comment type="function">
    <text evidence="5">Involved in transvection phenomena (= synapsis-dependent gene expression), where the synaptic pairing of chromosomes carrying genes with which zeste interacts influences the expression of these genes. Zeste binds to DNA and stimulates transcription from a nearby promoter.</text>
</comment>
<dbReference type="EMBL" id="VTPC01000808">
    <property type="protein sequence ID" value="KAF2904259.1"/>
    <property type="molecule type" value="Genomic_DNA"/>
</dbReference>
<keyword evidence="4" id="KW-0804">Transcription</keyword>
<comment type="subunit">
    <text evidence="1">Self-associates forming complexes of several hundred monomers.</text>
</comment>
<evidence type="ECO:0000259" key="7">
    <source>
        <dbReference type="Pfam" id="PF13873"/>
    </source>
</evidence>
<feature type="region of interest" description="Disordered" evidence="6">
    <location>
        <begin position="174"/>
        <end position="215"/>
    </location>
</feature>
<dbReference type="PANTHER" id="PTHR21411">
    <property type="entry name" value="APONTIC"/>
    <property type="match status" value="1"/>
</dbReference>
<feature type="domain" description="Myb/SANT-like DNA-binding" evidence="7">
    <location>
        <begin position="12"/>
        <end position="91"/>
    </location>
</feature>
<evidence type="ECO:0000256" key="4">
    <source>
        <dbReference type="ARBA" id="ARBA00023163"/>
    </source>
</evidence>
<evidence type="ECO:0000256" key="5">
    <source>
        <dbReference type="ARBA" id="ARBA00025466"/>
    </source>
</evidence>
<accession>A0A8K0GLA3</accession>
<organism evidence="8 9">
    <name type="scientific">Ignelater luminosus</name>
    <name type="common">Cucubano</name>
    <name type="synonym">Pyrophorus luminosus</name>
    <dbReference type="NCBI Taxonomy" id="2038154"/>
    <lineage>
        <taxon>Eukaryota</taxon>
        <taxon>Metazoa</taxon>
        <taxon>Ecdysozoa</taxon>
        <taxon>Arthropoda</taxon>
        <taxon>Hexapoda</taxon>
        <taxon>Insecta</taxon>
        <taxon>Pterygota</taxon>
        <taxon>Neoptera</taxon>
        <taxon>Endopterygota</taxon>
        <taxon>Coleoptera</taxon>
        <taxon>Polyphaga</taxon>
        <taxon>Elateriformia</taxon>
        <taxon>Elateroidea</taxon>
        <taxon>Elateridae</taxon>
        <taxon>Agrypninae</taxon>
        <taxon>Pyrophorini</taxon>
        <taxon>Ignelater</taxon>
    </lineage>
</organism>
<dbReference type="Proteomes" id="UP000801492">
    <property type="component" value="Unassembled WGS sequence"/>
</dbReference>
<sequence>MNDINKKARRDRAQNYANDETRLLVDIVLEYKHIIENKASDAVAWKEKAEAWQQIADSFNTRNSNGVLRDKIALRQKYESIKKLLKRKIAHEMYRADGGKKVDTEFKDWEKKLAGILQLNIGGLPSTFDCDVVIQSASPPTTEGVHLLEVLKEENTNESMEEIICADKISTDSPNLDLKSSDSPPPINNVSNEQSSTSTATEANQEPSKWDGWSPELLRLKKNQALQKRGKIFNKQFDAVAKARASLQRRGTPETLSAPVVFAPEVKDH</sequence>
<reference evidence="8" key="1">
    <citation type="submission" date="2019-08" db="EMBL/GenBank/DDBJ databases">
        <title>The genome of the North American firefly Photinus pyralis.</title>
        <authorList>
            <consortium name="Photinus pyralis genome working group"/>
            <person name="Fallon T.R."/>
            <person name="Sander Lower S.E."/>
            <person name="Weng J.-K."/>
        </authorList>
    </citation>
    <scope>NUCLEOTIDE SEQUENCE</scope>
    <source>
        <strain evidence="8">TRF0915ILg1</strain>
        <tissue evidence="8">Whole body</tissue>
    </source>
</reference>
<evidence type="ECO:0000256" key="1">
    <source>
        <dbReference type="ARBA" id="ARBA00011764"/>
    </source>
</evidence>
<keyword evidence="3" id="KW-0805">Transcription regulation</keyword>
<dbReference type="Pfam" id="PF13873">
    <property type="entry name" value="Myb_DNA-bind_5"/>
    <property type="match status" value="1"/>
</dbReference>
<dbReference type="PANTHER" id="PTHR21411:SF0">
    <property type="entry name" value="REGULATORY PROTEIN ZESTE"/>
    <property type="match status" value="1"/>
</dbReference>
<evidence type="ECO:0000256" key="3">
    <source>
        <dbReference type="ARBA" id="ARBA00023015"/>
    </source>
</evidence>
<evidence type="ECO:0000256" key="2">
    <source>
        <dbReference type="ARBA" id="ARBA00016807"/>
    </source>
</evidence>
<dbReference type="OrthoDB" id="6769707at2759"/>
<protein>
    <recommendedName>
        <fullName evidence="2">Regulatory protein zeste</fullName>
    </recommendedName>
</protein>
<comment type="caution">
    <text evidence="8">The sequence shown here is derived from an EMBL/GenBank/DDBJ whole genome shotgun (WGS) entry which is preliminary data.</text>
</comment>
<gene>
    <name evidence="8" type="ORF">ILUMI_01924</name>
</gene>
<proteinExistence type="predicted"/>
<feature type="compositionally biased region" description="Polar residues" evidence="6">
    <location>
        <begin position="188"/>
        <end position="207"/>
    </location>
</feature>
<name>A0A8K0GLA3_IGNLU</name>
<dbReference type="AlphaFoldDB" id="A0A8K0GLA3"/>
<evidence type="ECO:0000256" key="6">
    <source>
        <dbReference type="SAM" id="MobiDB-lite"/>
    </source>
</evidence>
<evidence type="ECO:0000313" key="8">
    <source>
        <dbReference type="EMBL" id="KAF2904259.1"/>
    </source>
</evidence>
<dbReference type="InterPro" id="IPR028002">
    <property type="entry name" value="Myb_DNA-bind_5"/>
</dbReference>